<dbReference type="EMBL" id="CAJNOC010004699">
    <property type="protein sequence ID" value="CAF1030731.1"/>
    <property type="molecule type" value="Genomic_DNA"/>
</dbReference>
<keyword evidence="5" id="KW-1185">Reference proteome</keyword>
<dbReference type="Pfam" id="PF07763">
    <property type="entry name" value="FEZ"/>
    <property type="match status" value="1"/>
</dbReference>
<sequence>MINETSKNSCNNCKMEYFIDESDEDIRAPIANIEIDEFLDNYIYDSNNTTNSTVNNVKKIDNSNLKNSMCNSLEDLVKTFDKNVKECLRSYKNIDIGQLAPVQVRSQDDIINDSQMWYTLTGNFGNLLPIDFNSKKSLIRRYHNDSLNIKNHKSSSKAKNECFDNDLDYYSDVEDILSEANDSIEDYLEFDADEEELKEQLDMHSMILIKSLYNDTELDEPLITAEQVLNEIDSMMNLQDELYDEMTPDSGVYSNGLNTSINSANGDLPIDLSYIKYINTFAQHESNSRNKDDTDETTIQLDHNVLIIPSKKDLSKMNTFELNEIIEQIEGHTKDLSEILVQEFALRDELEFEKETRNTFIALLTSIHEKRRQLCLENLTNHSTTMLLKKKNRKSLNLDSSHLTTVIPYNSDIEYDIPHLQILNKLLKAIDEDSHQVPELLTNYILKVVCPT</sequence>
<keyword evidence="3" id="KW-0175">Coiled coil</keyword>
<proteinExistence type="inferred from homology"/>
<reference evidence="4" key="1">
    <citation type="submission" date="2021-02" db="EMBL/GenBank/DDBJ databases">
        <authorList>
            <person name="Nowell W R."/>
        </authorList>
    </citation>
    <scope>NUCLEOTIDE SEQUENCE</scope>
    <source>
        <strain evidence="4">Ploen Becks lab</strain>
    </source>
</reference>
<accession>A0A814IUQ0</accession>
<comment type="similarity">
    <text evidence="1">Belongs to the zygin family.</text>
</comment>
<protein>
    <recommendedName>
        <fullName evidence="6">Fasciculation and elongation protein zeta-2</fullName>
    </recommendedName>
</protein>
<dbReference type="InterPro" id="IPR011680">
    <property type="entry name" value="FEZ"/>
</dbReference>
<keyword evidence="2" id="KW-0597">Phosphoprotein</keyword>
<evidence type="ECO:0000313" key="5">
    <source>
        <dbReference type="Proteomes" id="UP000663879"/>
    </source>
</evidence>
<name>A0A814IUQ0_9BILA</name>
<dbReference type="AlphaFoldDB" id="A0A814IUQ0"/>
<evidence type="ECO:0008006" key="6">
    <source>
        <dbReference type="Google" id="ProtNLM"/>
    </source>
</evidence>
<dbReference type="GO" id="GO:0030424">
    <property type="term" value="C:axon"/>
    <property type="evidence" value="ECO:0007669"/>
    <property type="project" value="TreeGrafter"/>
</dbReference>
<dbReference type="Proteomes" id="UP000663879">
    <property type="component" value="Unassembled WGS sequence"/>
</dbReference>
<dbReference type="PANTHER" id="PTHR12394:SF12">
    <property type="entry name" value="LD08195P"/>
    <property type="match status" value="1"/>
</dbReference>
<comment type="caution">
    <text evidence="4">The sequence shown here is derived from an EMBL/GenBank/DDBJ whole genome shotgun (WGS) entry which is preliminary data.</text>
</comment>
<dbReference type="GO" id="GO:0005737">
    <property type="term" value="C:cytoplasm"/>
    <property type="evidence" value="ECO:0007669"/>
    <property type="project" value="TreeGrafter"/>
</dbReference>
<evidence type="ECO:0000256" key="3">
    <source>
        <dbReference type="ARBA" id="ARBA00023054"/>
    </source>
</evidence>
<organism evidence="4 5">
    <name type="scientific">Brachionus calyciflorus</name>
    <dbReference type="NCBI Taxonomy" id="104777"/>
    <lineage>
        <taxon>Eukaryota</taxon>
        <taxon>Metazoa</taxon>
        <taxon>Spiralia</taxon>
        <taxon>Gnathifera</taxon>
        <taxon>Rotifera</taxon>
        <taxon>Eurotatoria</taxon>
        <taxon>Monogononta</taxon>
        <taxon>Pseudotrocha</taxon>
        <taxon>Ploima</taxon>
        <taxon>Brachionidae</taxon>
        <taxon>Brachionus</taxon>
    </lineage>
</organism>
<dbReference type="PANTHER" id="PTHR12394">
    <property type="entry name" value="ZYGIN"/>
    <property type="match status" value="1"/>
</dbReference>
<evidence type="ECO:0000313" key="4">
    <source>
        <dbReference type="EMBL" id="CAF1030731.1"/>
    </source>
</evidence>
<gene>
    <name evidence="4" type="ORF">OXX778_LOCUS17850</name>
</gene>
<dbReference type="OrthoDB" id="7959977at2759"/>
<evidence type="ECO:0000256" key="2">
    <source>
        <dbReference type="ARBA" id="ARBA00022553"/>
    </source>
</evidence>
<evidence type="ECO:0000256" key="1">
    <source>
        <dbReference type="ARBA" id="ARBA00006788"/>
    </source>
</evidence>